<dbReference type="OrthoDB" id="1651121at2"/>
<keyword evidence="11" id="KW-1185">Reference proteome</keyword>
<proteinExistence type="inferred from homology"/>
<feature type="transmembrane region" description="Helical" evidence="6">
    <location>
        <begin position="75"/>
        <end position="95"/>
    </location>
</feature>
<dbReference type="AlphaFoldDB" id="A0A1I5SZU4"/>
<evidence type="ECO:0000256" key="3">
    <source>
        <dbReference type="ARBA" id="ARBA00022692"/>
    </source>
</evidence>
<accession>A0A1I5SZU4</accession>
<gene>
    <name evidence="8" type="primary">yhjE</name>
    <name evidence="8" type="ORF">HHA03_23510</name>
    <name evidence="9" type="ORF">SAMN05421839_1562</name>
</gene>
<evidence type="ECO:0000313" key="8">
    <source>
        <dbReference type="EMBL" id="GEM02819.1"/>
    </source>
</evidence>
<evidence type="ECO:0000259" key="7">
    <source>
        <dbReference type="Pfam" id="PF09335"/>
    </source>
</evidence>
<reference evidence="8 11" key="2">
    <citation type="submission" date="2019-07" db="EMBL/GenBank/DDBJ databases">
        <title>Whole genome shotgun sequence of Halolactibacillus halophilus NBRC 100868.</title>
        <authorList>
            <person name="Hosoyama A."/>
            <person name="Uohara A."/>
            <person name="Ohji S."/>
            <person name="Ichikawa N."/>
        </authorList>
    </citation>
    <scope>NUCLEOTIDE SEQUENCE [LARGE SCALE GENOMIC DNA]</scope>
    <source>
        <strain evidence="8 11">NBRC 100868</strain>
    </source>
</reference>
<feature type="transmembrane region" description="Helical" evidence="6">
    <location>
        <begin position="183"/>
        <end position="202"/>
    </location>
</feature>
<comment type="subcellular location">
    <subcellularLocation>
        <location evidence="1 6">Cell membrane</location>
        <topology evidence="1 6">Multi-pass membrane protein</topology>
    </subcellularLocation>
</comment>
<dbReference type="GO" id="GO:0005886">
    <property type="term" value="C:plasma membrane"/>
    <property type="evidence" value="ECO:0007669"/>
    <property type="project" value="UniProtKB-SubCell"/>
</dbReference>
<evidence type="ECO:0000256" key="1">
    <source>
        <dbReference type="ARBA" id="ARBA00004651"/>
    </source>
</evidence>
<evidence type="ECO:0000313" key="9">
    <source>
        <dbReference type="EMBL" id="SFP75957.1"/>
    </source>
</evidence>
<dbReference type="InterPro" id="IPR015414">
    <property type="entry name" value="TMEM64"/>
</dbReference>
<keyword evidence="4 6" id="KW-1133">Transmembrane helix</keyword>
<dbReference type="Pfam" id="PF09335">
    <property type="entry name" value="VTT_dom"/>
    <property type="match status" value="1"/>
</dbReference>
<dbReference type="PANTHER" id="PTHR12677:SF55">
    <property type="entry name" value="UNDECAPRENYL PHOSPHATE TRANSPORTER SAOUHSC_00901-RELATED"/>
    <property type="match status" value="1"/>
</dbReference>
<evidence type="ECO:0000256" key="6">
    <source>
        <dbReference type="RuleBase" id="RU366058"/>
    </source>
</evidence>
<sequence>MSQPLPDTITWDQVTELLRASEYEELLERLLFIYEGFGPLPGILLPFLEALFPFLPIFVFVMANAAAYGLLRGFIYSWIGGVAGSIAVFLVIRHFRHVTVIKWIYTNRQVKRVTNWVERHGFGPLFIMLCFPFSPSAIINLVSAISRVSFVQFFLAVVLGKMVMIFSLAYVGDSLTSFAENPVKTILVGVGISLFWILGKYIEKFLFKKGEIHPDEYE</sequence>
<feature type="transmembrane region" description="Helical" evidence="6">
    <location>
        <begin position="43"/>
        <end position="63"/>
    </location>
</feature>
<dbReference type="EMBL" id="BJWI01000064">
    <property type="protein sequence ID" value="GEM02819.1"/>
    <property type="molecule type" value="Genomic_DNA"/>
</dbReference>
<protein>
    <recommendedName>
        <fullName evidence="6">TVP38/TMEM64 family membrane protein</fullName>
    </recommendedName>
</protein>
<feature type="transmembrane region" description="Helical" evidence="6">
    <location>
        <begin position="150"/>
        <end position="171"/>
    </location>
</feature>
<evidence type="ECO:0000256" key="2">
    <source>
        <dbReference type="ARBA" id="ARBA00022475"/>
    </source>
</evidence>
<evidence type="ECO:0000313" key="11">
    <source>
        <dbReference type="Proteomes" id="UP000321547"/>
    </source>
</evidence>
<dbReference type="InterPro" id="IPR032816">
    <property type="entry name" value="VTT_dom"/>
</dbReference>
<feature type="domain" description="VTT" evidence="7">
    <location>
        <begin position="55"/>
        <end position="173"/>
    </location>
</feature>
<dbReference type="EMBL" id="FOXC01000056">
    <property type="protein sequence ID" value="SFP75957.1"/>
    <property type="molecule type" value="Genomic_DNA"/>
</dbReference>
<evidence type="ECO:0000256" key="5">
    <source>
        <dbReference type="ARBA" id="ARBA00023136"/>
    </source>
</evidence>
<keyword evidence="2 6" id="KW-1003">Cell membrane</keyword>
<evidence type="ECO:0000313" key="10">
    <source>
        <dbReference type="Proteomes" id="UP000242243"/>
    </source>
</evidence>
<reference evidence="9 10" key="1">
    <citation type="submission" date="2016-10" db="EMBL/GenBank/DDBJ databases">
        <authorList>
            <person name="de Groot N.N."/>
        </authorList>
    </citation>
    <scope>NUCLEOTIDE SEQUENCE [LARGE SCALE GENOMIC DNA]</scope>
    <source>
        <strain evidence="9 10">DSM 17073</strain>
    </source>
</reference>
<organism evidence="9 10">
    <name type="scientific">Halolactibacillus halophilus</name>
    <dbReference type="NCBI Taxonomy" id="306540"/>
    <lineage>
        <taxon>Bacteria</taxon>
        <taxon>Bacillati</taxon>
        <taxon>Bacillota</taxon>
        <taxon>Bacilli</taxon>
        <taxon>Bacillales</taxon>
        <taxon>Bacillaceae</taxon>
        <taxon>Halolactibacillus</taxon>
    </lineage>
</organism>
<dbReference type="PANTHER" id="PTHR12677">
    <property type="entry name" value="GOLGI APPARATUS MEMBRANE PROTEIN TVP38-RELATED"/>
    <property type="match status" value="1"/>
</dbReference>
<dbReference type="Proteomes" id="UP000321547">
    <property type="component" value="Unassembled WGS sequence"/>
</dbReference>
<keyword evidence="5 6" id="KW-0472">Membrane</keyword>
<dbReference type="STRING" id="306540.SAMN05421839_1562"/>
<comment type="similarity">
    <text evidence="6">Belongs to the TVP38/TMEM64 family.</text>
</comment>
<name>A0A1I5SZU4_9BACI</name>
<keyword evidence="3 6" id="KW-0812">Transmembrane</keyword>
<evidence type="ECO:0000256" key="4">
    <source>
        <dbReference type="ARBA" id="ARBA00022989"/>
    </source>
</evidence>
<feature type="transmembrane region" description="Helical" evidence="6">
    <location>
        <begin position="122"/>
        <end position="143"/>
    </location>
</feature>
<dbReference type="RefSeq" id="WP_089833889.1">
    <property type="nucleotide sequence ID" value="NZ_BJWI01000064.1"/>
</dbReference>
<dbReference type="Proteomes" id="UP000242243">
    <property type="component" value="Unassembled WGS sequence"/>
</dbReference>